<proteinExistence type="predicted"/>
<dbReference type="InterPro" id="IPR009258">
    <property type="entry name" value="Phage_T4_Gp30.8"/>
</dbReference>
<dbReference type="Pfam" id="PF06019">
    <property type="entry name" value="Phage_30_8"/>
    <property type="match status" value="1"/>
</dbReference>
<keyword evidence="2" id="KW-1185">Reference proteome</keyword>
<protein>
    <recommendedName>
        <fullName evidence="3">Phage protein</fullName>
    </recommendedName>
</protein>
<dbReference type="EMBL" id="HM452126">
    <property type="protein sequence ID" value="ADM80093.1"/>
    <property type="molecule type" value="Genomic_DNA"/>
</dbReference>
<dbReference type="OrthoDB" id="19390at10239"/>
<dbReference type="GeneID" id="9861657"/>
<dbReference type="RefSeq" id="YP_003969539.1">
    <property type="nucleotide sequence ID" value="NC_014636.1"/>
</dbReference>
<name>E1A204_9CAUD</name>
<organism evidence="1 2">
    <name type="scientific">Aeromonas phage phiAS5</name>
    <dbReference type="NCBI Taxonomy" id="879630"/>
    <lineage>
        <taxon>Viruses</taxon>
        <taxon>Duplodnaviria</taxon>
        <taxon>Heunggongvirae</taxon>
        <taxon>Uroviricota</taxon>
        <taxon>Caudoviricetes</taxon>
        <taxon>Pantevenvirales</taxon>
        <taxon>Straboviridae</taxon>
        <taxon>Chrysonvirus</taxon>
        <taxon>Chrysonvirus as5</taxon>
    </lineage>
</organism>
<sequence>MININETIKTNDGMTIKLWDLRVERGDIVACMTPEGPSDDFECSIMLFSGFMADEFRLNHRFVGKIVHAEDDSYYMNAHSVATVFMEKILAKGEIDINHWTCVKR</sequence>
<evidence type="ECO:0008006" key="3">
    <source>
        <dbReference type="Google" id="ProtNLM"/>
    </source>
</evidence>
<evidence type="ECO:0000313" key="1">
    <source>
        <dbReference type="EMBL" id="ADM80093.1"/>
    </source>
</evidence>
<gene>
    <name evidence="1" type="ORF">phiAS5_ORF0250</name>
</gene>
<reference evidence="1 2" key="1">
    <citation type="journal article" date="2012" name="Vet. Microbiol.">
        <title>Complete genome sequence and characterization of a broad-host range T4-like bacteriophage phiAS5 infecting Aeromonas salmonicida subsp. salmonicida.</title>
        <authorList>
            <person name="Kim J.H."/>
            <person name="Son J.S."/>
            <person name="Choi Y.J."/>
            <person name="Choresca C.H.Jr."/>
            <person name="Shin S.P."/>
            <person name="Han J.E."/>
            <person name="Jun J.W."/>
            <person name="Park S.C."/>
        </authorList>
    </citation>
    <scope>NUCLEOTIDE SEQUENCE [LARGE SCALE GENOMIC DNA]</scope>
</reference>
<dbReference type="KEGG" id="vg:9861657"/>
<evidence type="ECO:0000313" key="2">
    <source>
        <dbReference type="Proteomes" id="UP000002236"/>
    </source>
</evidence>
<accession>E1A204</accession>
<dbReference type="Proteomes" id="UP000002236">
    <property type="component" value="Segment"/>
</dbReference>